<dbReference type="InterPro" id="IPR050655">
    <property type="entry name" value="Plant_B3_domain"/>
</dbReference>
<feature type="domain" description="TF-B3" evidence="7">
    <location>
        <begin position="37"/>
        <end position="129"/>
    </location>
</feature>
<evidence type="ECO:0000256" key="5">
    <source>
        <dbReference type="ARBA" id="ARBA00023242"/>
    </source>
</evidence>
<feature type="compositionally biased region" description="Basic and acidic residues" evidence="6">
    <location>
        <begin position="157"/>
        <end position="168"/>
    </location>
</feature>
<keyword evidence="5" id="KW-0539">Nucleus</keyword>
<evidence type="ECO:0000256" key="1">
    <source>
        <dbReference type="ARBA" id="ARBA00004123"/>
    </source>
</evidence>
<keyword evidence="2" id="KW-0805">Transcription regulation</keyword>
<keyword evidence="4" id="KW-0804">Transcription</keyword>
<evidence type="ECO:0000313" key="8">
    <source>
        <dbReference type="EMBL" id="KAG8369778.1"/>
    </source>
</evidence>
<comment type="caution">
    <text evidence="8">The sequence shown here is derived from an EMBL/GenBank/DDBJ whole genome shotgun (WGS) entry which is preliminary data.</text>
</comment>
<evidence type="ECO:0000256" key="3">
    <source>
        <dbReference type="ARBA" id="ARBA00023125"/>
    </source>
</evidence>
<dbReference type="Pfam" id="PF02362">
    <property type="entry name" value="B3"/>
    <property type="match status" value="2"/>
</dbReference>
<dbReference type="CDD" id="cd10017">
    <property type="entry name" value="B3_DNA"/>
    <property type="match status" value="2"/>
</dbReference>
<dbReference type="AlphaFoldDB" id="A0AAV6WGP7"/>
<dbReference type="InterPro" id="IPR015300">
    <property type="entry name" value="DNA-bd_pseudobarrel_sf"/>
</dbReference>
<name>A0AAV6WGP7_9LAMI</name>
<dbReference type="Proteomes" id="UP000826271">
    <property type="component" value="Unassembled WGS sequence"/>
</dbReference>
<keyword evidence="3" id="KW-0238">DNA-binding</keyword>
<keyword evidence="9" id="KW-1185">Reference proteome</keyword>
<evidence type="ECO:0000259" key="7">
    <source>
        <dbReference type="PROSITE" id="PS50863"/>
    </source>
</evidence>
<protein>
    <recommendedName>
        <fullName evidence="7">TF-B3 domain-containing protein</fullName>
    </recommendedName>
</protein>
<feature type="region of interest" description="Disordered" evidence="6">
    <location>
        <begin position="133"/>
        <end position="213"/>
    </location>
</feature>
<comment type="subcellular location">
    <subcellularLocation>
        <location evidence="1">Nucleus</location>
    </subcellularLocation>
</comment>
<evidence type="ECO:0000256" key="4">
    <source>
        <dbReference type="ARBA" id="ARBA00023163"/>
    </source>
</evidence>
<feature type="domain" description="TF-B3" evidence="7">
    <location>
        <begin position="254"/>
        <end position="352"/>
    </location>
</feature>
<feature type="compositionally biased region" description="Basic and acidic residues" evidence="6">
    <location>
        <begin position="133"/>
        <end position="144"/>
    </location>
</feature>
<feature type="compositionally biased region" description="Acidic residues" evidence="6">
    <location>
        <begin position="169"/>
        <end position="201"/>
    </location>
</feature>
<evidence type="ECO:0000313" key="9">
    <source>
        <dbReference type="Proteomes" id="UP000826271"/>
    </source>
</evidence>
<evidence type="ECO:0000256" key="2">
    <source>
        <dbReference type="ARBA" id="ARBA00023015"/>
    </source>
</evidence>
<dbReference type="SUPFAM" id="SSF101936">
    <property type="entry name" value="DNA-binding pseudobarrel domain"/>
    <property type="match status" value="2"/>
</dbReference>
<accession>A0AAV6WGP7</accession>
<evidence type="ECO:0000256" key="6">
    <source>
        <dbReference type="SAM" id="MobiDB-lite"/>
    </source>
</evidence>
<dbReference type="SMART" id="SM01019">
    <property type="entry name" value="B3"/>
    <property type="match status" value="2"/>
</dbReference>
<dbReference type="GO" id="GO:0005634">
    <property type="term" value="C:nucleus"/>
    <property type="evidence" value="ECO:0007669"/>
    <property type="project" value="UniProtKB-SubCell"/>
</dbReference>
<dbReference type="PROSITE" id="PS50863">
    <property type="entry name" value="B3"/>
    <property type="match status" value="2"/>
</dbReference>
<organism evidence="8 9">
    <name type="scientific">Buddleja alternifolia</name>
    <dbReference type="NCBI Taxonomy" id="168488"/>
    <lineage>
        <taxon>Eukaryota</taxon>
        <taxon>Viridiplantae</taxon>
        <taxon>Streptophyta</taxon>
        <taxon>Embryophyta</taxon>
        <taxon>Tracheophyta</taxon>
        <taxon>Spermatophyta</taxon>
        <taxon>Magnoliopsida</taxon>
        <taxon>eudicotyledons</taxon>
        <taxon>Gunneridae</taxon>
        <taxon>Pentapetalae</taxon>
        <taxon>asterids</taxon>
        <taxon>lamiids</taxon>
        <taxon>Lamiales</taxon>
        <taxon>Scrophulariaceae</taxon>
        <taxon>Buddlejeae</taxon>
        <taxon>Buddleja</taxon>
    </lineage>
</organism>
<dbReference type="PANTHER" id="PTHR31920">
    <property type="entry name" value="B3 DOMAIN-CONTAINING"/>
    <property type="match status" value="1"/>
</dbReference>
<proteinExistence type="predicted"/>
<dbReference type="Gene3D" id="2.40.330.10">
    <property type="entry name" value="DNA-binding pseudobarrel domain"/>
    <property type="match status" value="2"/>
</dbReference>
<dbReference type="InterPro" id="IPR003340">
    <property type="entry name" value="B3_DNA-bd"/>
</dbReference>
<dbReference type="GO" id="GO:0003677">
    <property type="term" value="F:DNA binding"/>
    <property type="evidence" value="ECO:0007669"/>
    <property type="project" value="UniProtKB-KW"/>
</dbReference>
<dbReference type="EMBL" id="WHWC01000014">
    <property type="protein sequence ID" value="KAG8369778.1"/>
    <property type="molecule type" value="Genomic_DNA"/>
</dbReference>
<reference evidence="8" key="1">
    <citation type="submission" date="2019-10" db="EMBL/GenBank/DDBJ databases">
        <authorList>
            <person name="Zhang R."/>
            <person name="Pan Y."/>
            <person name="Wang J."/>
            <person name="Ma R."/>
            <person name="Yu S."/>
        </authorList>
    </citation>
    <scope>NUCLEOTIDE SEQUENCE</scope>
    <source>
        <strain evidence="8">LA-IB0</strain>
        <tissue evidence="8">Leaf</tissue>
    </source>
</reference>
<sequence length="354" mass="40722">MEQAEKDEPVVESSCGEGDKDDADAVIITSESWMCQWRSVLDFLGFSSQNLMNIPPGFVEDIQEAWPENVTLRDQYENLWQVKVEKKGKIWYFTNGWTKFVADNLKSGDVVTFKYLGGGLFYVKIFGPDACEKERDPTSCEKEGTLNACENNGAESSKNKNTEDADKVAEEEEESGGEYDTDDEDFVVLSEEENEEGDDQGEQVLEEKEQDDDIGEQVVDAGPAAKRTRHRRKRISDWFDGELFRSGLARQPRNPYFVTRSKQCRKDELFIPKIVVQLHKLELPRFMKLVDGSGREFFTKRKVWTDGRTFYTGGWKNFCTLNMVNLEDKCICEFIRRKGRELRLRISVVRGNGQ</sequence>
<dbReference type="PANTHER" id="PTHR31920:SF135">
    <property type="entry name" value="B3 DOMAIN-CONTAINING PROTEIN OS03G0621600-RELATED"/>
    <property type="match status" value="1"/>
</dbReference>
<gene>
    <name evidence="8" type="ORF">BUALT_Bualt14G0049100</name>
</gene>